<dbReference type="InterPro" id="IPR048357">
    <property type="entry name" value="MSG_insertion"/>
</dbReference>
<protein>
    <submittedName>
        <fullName evidence="1">Malate synthase G</fullName>
        <ecNumber evidence="1">2.3.3.9</ecNumber>
    </submittedName>
</protein>
<dbReference type="PANTHER" id="PTHR42739">
    <property type="entry name" value="MALATE SYNTHASE G"/>
    <property type="match status" value="1"/>
</dbReference>
<evidence type="ECO:0000313" key="2">
    <source>
        <dbReference type="Proteomes" id="UP000182306"/>
    </source>
</evidence>
<dbReference type="InterPro" id="IPR006253">
    <property type="entry name" value="Malate_synthG"/>
</dbReference>
<dbReference type="Gene3D" id="1.20.1220.12">
    <property type="entry name" value="Malate synthase, domain III"/>
    <property type="match status" value="1"/>
</dbReference>
<dbReference type="EMBL" id="CP013109">
    <property type="protein sequence ID" value="APG93419.1"/>
    <property type="molecule type" value="Genomic_DNA"/>
</dbReference>
<dbReference type="KEGG" id="same:SAMCFNEI73_pB0222"/>
<gene>
    <name evidence="1" type="ORF">SAMCFNEI73_pB0222</name>
</gene>
<dbReference type="SUPFAM" id="SSF51645">
    <property type="entry name" value="Malate synthase G"/>
    <property type="match status" value="2"/>
</dbReference>
<dbReference type="InterPro" id="IPR044856">
    <property type="entry name" value="Malate_synth_C_sf"/>
</dbReference>
<dbReference type="GO" id="GO:0000287">
    <property type="term" value="F:magnesium ion binding"/>
    <property type="evidence" value="ECO:0007669"/>
    <property type="project" value="TreeGrafter"/>
</dbReference>
<keyword evidence="1" id="KW-0614">Plasmid</keyword>
<dbReference type="GO" id="GO:0009436">
    <property type="term" value="P:glyoxylate catabolic process"/>
    <property type="evidence" value="ECO:0007669"/>
    <property type="project" value="TreeGrafter"/>
</dbReference>
<dbReference type="AlphaFoldDB" id="A0A1L3LTJ8"/>
<sequence>MKQAQRRGKPGQSRGELQAKLDAWYGEHGASVDIEVYQTFLDEIGYLPGGPDFSSSTANVDAEITTIAGPQLVVPVMNARYALNAADARGGSLTDARYGTDSIPDTDGAERGKGYNPARGAKVIARARGFRDASAPLVTGRWNEVAALALDGSTLSLTLRAVVGRGFANPAQFAGYSGTAAAPSEIVLRQNDVHIGIAVGYVVRWVDQGIGCSKVRRHQQCRPDGGPRDATHLSTAHGQLATSWHLSEAQIGETLERMAAIVDRQNADDPAYVPMASFFDETIAFQARWIWC</sequence>
<organism evidence="1 2">
    <name type="scientific">Sinorhizobium americanum</name>
    <dbReference type="NCBI Taxonomy" id="194963"/>
    <lineage>
        <taxon>Bacteria</taxon>
        <taxon>Pseudomonadati</taxon>
        <taxon>Pseudomonadota</taxon>
        <taxon>Alphaproteobacteria</taxon>
        <taxon>Hyphomicrobiales</taxon>
        <taxon>Rhizobiaceae</taxon>
        <taxon>Sinorhizobium/Ensifer group</taxon>
        <taxon>Sinorhizobium</taxon>
    </lineage>
</organism>
<dbReference type="InterPro" id="IPR011076">
    <property type="entry name" value="Malate_synth_sf"/>
</dbReference>
<reference evidence="1 2" key="1">
    <citation type="submission" date="2015-10" db="EMBL/GenBank/DDBJ databases">
        <title>Genomic differences between typical nodule nitrogen-fixing rhizobial strains and those coming from bean seeds.</title>
        <authorList>
            <person name="Peralta H."/>
            <person name="Aguilar-Vera A."/>
            <person name="Diaz R."/>
            <person name="Mora Y."/>
            <person name="Martinez-Batallar G."/>
            <person name="Salazar E."/>
            <person name="Vargas-Lagunas C."/>
            <person name="Encarnacion S."/>
            <person name="Girard L."/>
            <person name="Mora J."/>
        </authorList>
    </citation>
    <scope>NUCLEOTIDE SEQUENCE [LARGE SCALE GENOMIC DNA]</scope>
    <source>
        <strain evidence="1 2">CFNEI 73</strain>
        <plasmid evidence="1 2">B</plasmid>
    </source>
</reference>
<dbReference type="EC" id="2.3.3.9" evidence="1"/>
<dbReference type="Pfam" id="PF20658">
    <property type="entry name" value="MSG_insertion"/>
    <property type="match status" value="1"/>
</dbReference>
<dbReference type="Proteomes" id="UP000182306">
    <property type="component" value="Plasmid B"/>
</dbReference>
<dbReference type="PANTHER" id="PTHR42739:SF1">
    <property type="entry name" value="MALATE SYNTHASE G"/>
    <property type="match status" value="1"/>
</dbReference>
<name>A0A1L3LTJ8_9HYPH</name>
<keyword evidence="1" id="KW-0012">Acyltransferase</keyword>
<proteinExistence type="predicted"/>
<accession>A0A1L3LTJ8</accession>
<keyword evidence="1" id="KW-0808">Transferase</keyword>
<dbReference type="GO" id="GO:0004474">
    <property type="term" value="F:malate synthase activity"/>
    <property type="evidence" value="ECO:0007669"/>
    <property type="project" value="UniProtKB-EC"/>
</dbReference>
<dbReference type="GO" id="GO:0005829">
    <property type="term" value="C:cytosol"/>
    <property type="evidence" value="ECO:0007669"/>
    <property type="project" value="TreeGrafter"/>
</dbReference>
<geneLocation type="plasmid" evidence="1 2">
    <name>B</name>
</geneLocation>
<dbReference type="GO" id="GO:0006097">
    <property type="term" value="P:glyoxylate cycle"/>
    <property type="evidence" value="ECO:0007669"/>
    <property type="project" value="InterPro"/>
</dbReference>
<evidence type="ECO:0000313" key="1">
    <source>
        <dbReference type="EMBL" id="APG93419.1"/>
    </source>
</evidence>
<dbReference type="InterPro" id="IPR046363">
    <property type="entry name" value="MS_N_TIM-barrel_dom"/>
</dbReference>
<keyword evidence="2" id="KW-1185">Reference proteome</keyword>
<dbReference type="Gene3D" id="3.20.20.360">
    <property type="entry name" value="Malate synthase, domain 3"/>
    <property type="match status" value="1"/>
</dbReference>